<keyword evidence="1" id="KW-1133">Transmembrane helix</keyword>
<dbReference type="RefSeq" id="WP_163395837.1">
    <property type="nucleotide sequence ID" value="NZ_BMKP01000009.1"/>
</dbReference>
<evidence type="ECO:0000313" key="2">
    <source>
        <dbReference type="EMBL" id="GGF23545.1"/>
    </source>
</evidence>
<dbReference type="InterPro" id="IPR025238">
    <property type="entry name" value="DUF4184"/>
</dbReference>
<feature type="transmembrane region" description="Helical" evidence="1">
    <location>
        <begin position="188"/>
        <end position="208"/>
    </location>
</feature>
<evidence type="ECO:0000256" key="1">
    <source>
        <dbReference type="SAM" id="Phobius"/>
    </source>
</evidence>
<keyword evidence="1" id="KW-0812">Transmembrane</keyword>
<accession>A0ABQ1UQ79</accession>
<proteinExistence type="predicted"/>
<comment type="caution">
    <text evidence="2">The sequence shown here is derived from an EMBL/GenBank/DDBJ whole genome shotgun (WGS) entry which is preliminary data.</text>
</comment>
<feature type="transmembrane region" description="Helical" evidence="1">
    <location>
        <begin position="214"/>
        <end position="235"/>
    </location>
</feature>
<feature type="transmembrane region" description="Helical" evidence="1">
    <location>
        <begin position="156"/>
        <end position="176"/>
    </location>
</feature>
<reference evidence="3" key="1">
    <citation type="journal article" date="2019" name="Int. J. Syst. Evol. Microbiol.">
        <title>The Global Catalogue of Microorganisms (GCM) 10K type strain sequencing project: providing services to taxonomists for standard genome sequencing and annotation.</title>
        <authorList>
            <consortium name="The Broad Institute Genomics Platform"/>
            <consortium name="The Broad Institute Genome Sequencing Center for Infectious Disease"/>
            <person name="Wu L."/>
            <person name="Ma J."/>
        </authorList>
    </citation>
    <scope>NUCLEOTIDE SEQUENCE [LARGE SCALE GENOMIC DNA]</scope>
    <source>
        <strain evidence="3">CGMCC 1.16060</strain>
    </source>
</reference>
<feature type="transmembrane region" description="Helical" evidence="1">
    <location>
        <begin position="21"/>
        <end position="40"/>
    </location>
</feature>
<feature type="transmembrane region" description="Helical" evidence="1">
    <location>
        <begin position="101"/>
        <end position="123"/>
    </location>
</feature>
<feature type="transmembrane region" description="Helical" evidence="1">
    <location>
        <begin position="60"/>
        <end position="80"/>
    </location>
</feature>
<sequence length="241" mass="27846">MPFTFTHPAIILPLTYLPRKWFSLTGLVIGSLTPDFEYFLRMRVKSNYSHTLEGMIWFDLPLGLLLAFTFHNIVRNSLFDNLPTFLKSRFSTFKQFNWNRFFYKNWLVVIISILIGTASHLFWDSFTHNHGYFVEAIPSLTKTIDIFEEQIPIFKILQHSSTLIGGLLIALAFYKLPTHSSVNKKINLKYWIIFAGLTFTIISIRILSGLEIKQYGNVIVTTISSGIISLILTPLKTRTEE</sequence>
<dbReference type="Pfam" id="PF13803">
    <property type="entry name" value="DUF4184"/>
    <property type="match status" value="1"/>
</dbReference>
<evidence type="ECO:0000313" key="3">
    <source>
        <dbReference type="Proteomes" id="UP000655016"/>
    </source>
</evidence>
<keyword evidence="1" id="KW-0472">Membrane</keyword>
<organism evidence="2 3">
    <name type="scientific">Flavobacterium limi</name>
    <dbReference type="NCBI Taxonomy" id="2045105"/>
    <lineage>
        <taxon>Bacteria</taxon>
        <taxon>Pseudomonadati</taxon>
        <taxon>Bacteroidota</taxon>
        <taxon>Flavobacteriia</taxon>
        <taxon>Flavobacteriales</taxon>
        <taxon>Flavobacteriaceae</taxon>
        <taxon>Flavobacterium</taxon>
    </lineage>
</organism>
<evidence type="ECO:0008006" key="4">
    <source>
        <dbReference type="Google" id="ProtNLM"/>
    </source>
</evidence>
<dbReference type="EMBL" id="BMKP01000009">
    <property type="protein sequence ID" value="GGF23545.1"/>
    <property type="molecule type" value="Genomic_DNA"/>
</dbReference>
<gene>
    <name evidence="2" type="ORF">GCM10011518_36090</name>
</gene>
<name>A0ABQ1UQ79_9FLAO</name>
<dbReference type="Proteomes" id="UP000655016">
    <property type="component" value="Unassembled WGS sequence"/>
</dbReference>
<keyword evidence="3" id="KW-1185">Reference proteome</keyword>
<protein>
    <recommendedName>
        <fullName evidence="4">DUF4184 family protein</fullName>
    </recommendedName>
</protein>